<dbReference type="STRING" id="1658174.A0A1J9QCB3"/>
<evidence type="ECO:0000313" key="3">
    <source>
        <dbReference type="EMBL" id="OJD26072.1"/>
    </source>
</evidence>
<dbReference type="AlphaFoldDB" id="A0A1J9QCB3"/>
<dbReference type="InterPro" id="IPR003615">
    <property type="entry name" value="HNH_nuc"/>
</dbReference>
<gene>
    <name evidence="3" type="ORF">ACJ73_02554</name>
</gene>
<dbReference type="VEuPathDB" id="FungiDB:ACJ73_02554"/>
<feature type="region of interest" description="Disordered" evidence="1">
    <location>
        <begin position="1"/>
        <end position="20"/>
    </location>
</feature>
<dbReference type="Pfam" id="PF13391">
    <property type="entry name" value="HNH_2"/>
    <property type="match status" value="1"/>
</dbReference>
<organism evidence="3 4">
    <name type="scientific">Blastomyces percursus</name>
    <dbReference type="NCBI Taxonomy" id="1658174"/>
    <lineage>
        <taxon>Eukaryota</taxon>
        <taxon>Fungi</taxon>
        <taxon>Dikarya</taxon>
        <taxon>Ascomycota</taxon>
        <taxon>Pezizomycotina</taxon>
        <taxon>Eurotiomycetes</taxon>
        <taxon>Eurotiomycetidae</taxon>
        <taxon>Onygenales</taxon>
        <taxon>Ajellomycetaceae</taxon>
        <taxon>Blastomyces</taxon>
    </lineage>
</organism>
<proteinExistence type="predicted"/>
<comment type="caution">
    <text evidence="3">The sequence shown here is derived from an EMBL/GenBank/DDBJ whole genome shotgun (WGS) entry which is preliminary data.</text>
</comment>
<reference evidence="3 4" key="1">
    <citation type="submission" date="2015-08" db="EMBL/GenBank/DDBJ databases">
        <title>Emmonsia species relationships and genome sequence.</title>
        <authorList>
            <person name="Cuomo C.A."/>
            <person name="Schwartz I.S."/>
            <person name="Kenyon C."/>
            <person name="De Hoog G.S."/>
            <person name="Govender N.P."/>
            <person name="Botha A."/>
            <person name="Moreno L."/>
            <person name="De Vries M."/>
            <person name="Munoz J.F."/>
            <person name="Stielow J.B."/>
        </authorList>
    </citation>
    <scope>NUCLEOTIDE SEQUENCE [LARGE SCALE GENOMIC DNA]</scope>
    <source>
        <strain evidence="3 4">EI222</strain>
    </source>
</reference>
<name>A0A1J9QCB3_9EURO</name>
<keyword evidence="4" id="KW-1185">Reference proteome</keyword>
<dbReference type="OrthoDB" id="4186564at2759"/>
<protein>
    <recommendedName>
        <fullName evidence="2">HNH nuclease domain-containing protein</fullName>
    </recommendedName>
</protein>
<evidence type="ECO:0000313" key="4">
    <source>
        <dbReference type="Proteomes" id="UP000242791"/>
    </source>
</evidence>
<feature type="domain" description="HNH nuclease" evidence="2">
    <location>
        <begin position="231"/>
        <end position="307"/>
    </location>
</feature>
<accession>A0A1J9QCB3</accession>
<evidence type="ECO:0000256" key="1">
    <source>
        <dbReference type="SAM" id="MobiDB-lite"/>
    </source>
</evidence>
<dbReference type="EMBL" id="LGTZ01000277">
    <property type="protein sequence ID" value="OJD26072.1"/>
    <property type="molecule type" value="Genomic_DNA"/>
</dbReference>
<sequence>MSYDTFQLPPGAQGQPVAHHRHQASLELTLDFSSVSLTASERASAETIFDQLMKHCEPLQSKSPYKTVTLVRLTYEHSRSKDTFLKQFFIFVDNDISNTNGPPTFEHGLSRFHDFDGQITSPSLRKEAEEAVDSFAEYLFQSFFLPLKAAGSKTPQPTPAPLSAPSLENVVGTSARLSTLRRDCLIRDHNRCVVTRAFNMHEAMMRGEQDPMNARDDDGQPLGLEQGAFDNLEVAHIISHSIMSAKEVVGGEPQLSESKKTALLVLNMFDPGVVPLIEGPNIDHPINAVTLSKGAHALFGLFKLSFEAMDLSNHPQNTYAIHSSNQWFSRLYNLPVTRTLLLSPNHTIDPPSAKLLALHRAISIIIALSAAGEYIDQILRDMEEVWVRSDGSAEIGRLVSLKTSGWLDGVVA</sequence>
<evidence type="ECO:0000259" key="2">
    <source>
        <dbReference type="Pfam" id="PF13391"/>
    </source>
</evidence>
<dbReference type="Proteomes" id="UP000242791">
    <property type="component" value="Unassembled WGS sequence"/>
</dbReference>